<evidence type="ECO:0000256" key="6">
    <source>
        <dbReference type="ARBA" id="ARBA00023136"/>
    </source>
</evidence>
<feature type="transmembrane region" description="Helical" evidence="8">
    <location>
        <begin position="12"/>
        <end position="31"/>
    </location>
</feature>
<proteinExistence type="inferred from homology"/>
<evidence type="ECO:0000313" key="9">
    <source>
        <dbReference type="EMBL" id="RMA81171.1"/>
    </source>
</evidence>
<dbReference type="Proteomes" id="UP000267187">
    <property type="component" value="Unassembled WGS sequence"/>
</dbReference>
<dbReference type="GO" id="GO:0015031">
    <property type="term" value="P:protein transport"/>
    <property type="evidence" value="ECO:0007669"/>
    <property type="project" value="UniProtKB-KW"/>
</dbReference>
<comment type="caution">
    <text evidence="9">The sequence shown here is derived from an EMBL/GenBank/DDBJ whole genome shotgun (WGS) entry which is preliminary data.</text>
</comment>
<comment type="similarity">
    <text evidence="2 7">Belongs to the ExbD/TolR family.</text>
</comment>
<organism evidence="9 10">
    <name type="scientific">Umboniibacter marinipuniceus</name>
    <dbReference type="NCBI Taxonomy" id="569599"/>
    <lineage>
        <taxon>Bacteria</taxon>
        <taxon>Pseudomonadati</taxon>
        <taxon>Pseudomonadota</taxon>
        <taxon>Gammaproteobacteria</taxon>
        <taxon>Cellvibrionales</taxon>
        <taxon>Cellvibrionaceae</taxon>
        <taxon>Umboniibacter</taxon>
    </lineage>
</organism>
<gene>
    <name evidence="9" type="ORF">DFR27_0969</name>
</gene>
<evidence type="ECO:0000256" key="8">
    <source>
        <dbReference type="SAM" id="Phobius"/>
    </source>
</evidence>
<dbReference type="Pfam" id="PF02472">
    <property type="entry name" value="ExbD"/>
    <property type="match status" value="1"/>
</dbReference>
<keyword evidence="7" id="KW-0813">Transport</keyword>
<dbReference type="GO" id="GO:0005886">
    <property type="term" value="C:plasma membrane"/>
    <property type="evidence" value="ECO:0007669"/>
    <property type="project" value="UniProtKB-SubCell"/>
</dbReference>
<dbReference type="InterPro" id="IPR003400">
    <property type="entry name" value="ExbD"/>
</dbReference>
<keyword evidence="4 7" id="KW-0812">Transmembrane</keyword>
<evidence type="ECO:0000256" key="4">
    <source>
        <dbReference type="ARBA" id="ARBA00022692"/>
    </source>
</evidence>
<evidence type="ECO:0000256" key="7">
    <source>
        <dbReference type="RuleBase" id="RU003879"/>
    </source>
</evidence>
<keyword evidence="5 8" id="KW-1133">Transmembrane helix</keyword>
<name>A0A3M0A7P7_9GAMM</name>
<keyword evidence="6 8" id="KW-0472">Membrane</keyword>
<keyword evidence="7" id="KW-0653">Protein transport</keyword>
<keyword evidence="3" id="KW-1003">Cell membrane</keyword>
<evidence type="ECO:0000256" key="1">
    <source>
        <dbReference type="ARBA" id="ARBA00004162"/>
    </source>
</evidence>
<dbReference type="Gene3D" id="3.30.420.270">
    <property type="match status" value="1"/>
</dbReference>
<evidence type="ECO:0000256" key="2">
    <source>
        <dbReference type="ARBA" id="ARBA00005811"/>
    </source>
</evidence>
<dbReference type="GO" id="GO:0022857">
    <property type="term" value="F:transmembrane transporter activity"/>
    <property type="evidence" value="ECO:0007669"/>
    <property type="project" value="InterPro"/>
</dbReference>
<protein>
    <submittedName>
        <fullName evidence="9">Biopolymer transport protein ExbD</fullName>
    </submittedName>
</protein>
<comment type="subcellular location">
    <subcellularLocation>
        <location evidence="1">Cell membrane</location>
        <topology evidence="1">Single-pass membrane protein</topology>
    </subcellularLocation>
    <subcellularLocation>
        <location evidence="7">Cell membrane</location>
        <topology evidence="7">Single-pass type II membrane protein</topology>
    </subcellularLocation>
</comment>
<evidence type="ECO:0000256" key="3">
    <source>
        <dbReference type="ARBA" id="ARBA00022475"/>
    </source>
</evidence>
<dbReference type="RefSeq" id="WP_121876325.1">
    <property type="nucleotide sequence ID" value="NZ_REFJ01000002.1"/>
</dbReference>
<dbReference type="PANTHER" id="PTHR30558:SF3">
    <property type="entry name" value="BIOPOLYMER TRANSPORT PROTEIN EXBD-RELATED"/>
    <property type="match status" value="1"/>
</dbReference>
<evidence type="ECO:0000313" key="10">
    <source>
        <dbReference type="Proteomes" id="UP000267187"/>
    </source>
</evidence>
<evidence type="ECO:0000256" key="5">
    <source>
        <dbReference type="ARBA" id="ARBA00022989"/>
    </source>
</evidence>
<dbReference type="OrthoDB" id="9793581at2"/>
<sequence length="137" mass="14667">MKFARRSKTREGVNLTPLIDVVFLLLIFFMVTTTFKTESELSVDLPQASNEAERAEADIRIAVQATGLITVNGIALPNSDAETIVSALQETGLSGTDITVAIEADKTATHQMVVTVLDAVGKSGYSKVHLATSQQSE</sequence>
<keyword evidence="10" id="KW-1185">Reference proteome</keyword>
<dbReference type="EMBL" id="REFJ01000002">
    <property type="protein sequence ID" value="RMA81171.1"/>
    <property type="molecule type" value="Genomic_DNA"/>
</dbReference>
<dbReference type="PANTHER" id="PTHR30558">
    <property type="entry name" value="EXBD MEMBRANE COMPONENT OF PMF-DRIVEN MACROMOLECULE IMPORT SYSTEM"/>
    <property type="match status" value="1"/>
</dbReference>
<accession>A0A3M0A7P7</accession>
<dbReference type="AlphaFoldDB" id="A0A3M0A7P7"/>
<reference evidence="9 10" key="1">
    <citation type="submission" date="2018-10" db="EMBL/GenBank/DDBJ databases">
        <title>Genomic Encyclopedia of Type Strains, Phase IV (KMG-IV): sequencing the most valuable type-strain genomes for metagenomic binning, comparative biology and taxonomic classification.</title>
        <authorList>
            <person name="Goeker M."/>
        </authorList>
    </citation>
    <scope>NUCLEOTIDE SEQUENCE [LARGE SCALE GENOMIC DNA]</scope>
    <source>
        <strain evidence="9 10">DSM 25080</strain>
    </source>
</reference>